<dbReference type="AlphaFoldDB" id="A0A8S1MP88"/>
<name>A0A8S1MP88_9CILI</name>
<dbReference type="InterPro" id="IPR045269">
    <property type="entry name" value="Atg1-like"/>
</dbReference>
<evidence type="ECO:0000256" key="4">
    <source>
        <dbReference type="ARBA" id="ARBA00022840"/>
    </source>
</evidence>
<evidence type="ECO:0000256" key="1">
    <source>
        <dbReference type="ARBA" id="ARBA00022679"/>
    </source>
</evidence>
<dbReference type="Proteomes" id="UP000692954">
    <property type="component" value="Unassembled WGS sequence"/>
</dbReference>
<dbReference type="GO" id="GO:0004674">
    <property type="term" value="F:protein serine/threonine kinase activity"/>
    <property type="evidence" value="ECO:0007669"/>
    <property type="project" value="InterPro"/>
</dbReference>
<keyword evidence="2" id="KW-0547">Nucleotide-binding</keyword>
<dbReference type="OrthoDB" id="3256376at2759"/>
<dbReference type="PANTHER" id="PTHR24348">
    <property type="entry name" value="SERINE/THREONINE-PROTEIN KINASE UNC-51-RELATED"/>
    <property type="match status" value="1"/>
</dbReference>
<organism evidence="6 7">
    <name type="scientific">Paramecium sonneborni</name>
    <dbReference type="NCBI Taxonomy" id="65129"/>
    <lineage>
        <taxon>Eukaryota</taxon>
        <taxon>Sar</taxon>
        <taxon>Alveolata</taxon>
        <taxon>Ciliophora</taxon>
        <taxon>Intramacronucleata</taxon>
        <taxon>Oligohymenophorea</taxon>
        <taxon>Peniculida</taxon>
        <taxon>Parameciidae</taxon>
        <taxon>Paramecium</taxon>
    </lineage>
</organism>
<dbReference type="SMART" id="SM00220">
    <property type="entry name" value="S_TKc"/>
    <property type="match status" value="1"/>
</dbReference>
<dbReference type="GO" id="GO:0005524">
    <property type="term" value="F:ATP binding"/>
    <property type="evidence" value="ECO:0007669"/>
    <property type="project" value="UniProtKB-KW"/>
</dbReference>
<dbReference type="GO" id="GO:0005829">
    <property type="term" value="C:cytosol"/>
    <property type="evidence" value="ECO:0007669"/>
    <property type="project" value="TreeGrafter"/>
</dbReference>
<dbReference type="Pfam" id="PF00069">
    <property type="entry name" value="Pkinase"/>
    <property type="match status" value="1"/>
</dbReference>
<dbReference type="EMBL" id="CAJJDN010000035">
    <property type="protein sequence ID" value="CAD8076724.1"/>
    <property type="molecule type" value="Genomic_DNA"/>
</dbReference>
<keyword evidence="3" id="KW-0418">Kinase</keyword>
<dbReference type="GO" id="GO:0016020">
    <property type="term" value="C:membrane"/>
    <property type="evidence" value="ECO:0007669"/>
    <property type="project" value="TreeGrafter"/>
</dbReference>
<dbReference type="PANTHER" id="PTHR24348:SF22">
    <property type="entry name" value="NON-SPECIFIC SERINE_THREONINE PROTEIN KINASE"/>
    <property type="match status" value="1"/>
</dbReference>
<keyword evidence="7" id="KW-1185">Reference proteome</keyword>
<evidence type="ECO:0000313" key="7">
    <source>
        <dbReference type="Proteomes" id="UP000692954"/>
    </source>
</evidence>
<dbReference type="GO" id="GO:0000407">
    <property type="term" value="C:phagophore assembly site"/>
    <property type="evidence" value="ECO:0007669"/>
    <property type="project" value="TreeGrafter"/>
</dbReference>
<accession>A0A8S1MP88</accession>
<evidence type="ECO:0000313" key="6">
    <source>
        <dbReference type="EMBL" id="CAD8076724.1"/>
    </source>
</evidence>
<dbReference type="GO" id="GO:0005776">
    <property type="term" value="C:autophagosome"/>
    <property type="evidence" value="ECO:0007669"/>
    <property type="project" value="TreeGrafter"/>
</dbReference>
<dbReference type="GO" id="GO:0000045">
    <property type="term" value="P:autophagosome assembly"/>
    <property type="evidence" value="ECO:0007669"/>
    <property type="project" value="TreeGrafter"/>
</dbReference>
<keyword evidence="1" id="KW-0808">Transferase</keyword>
<comment type="caution">
    <text evidence="6">The sequence shown here is derived from an EMBL/GenBank/DDBJ whole genome shotgun (WGS) entry which is preliminary data.</text>
</comment>
<dbReference type="PROSITE" id="PS00108">
    <property type="entry name" value="PROTEIN_KINASE_ST"/>
    <property type="match status" value="1"/>
</dbReference>
<feature type="domain" description="Protein kinase" evidence="5">
    <location>
        <begin position="24"/>
        <end position="301"/>
    </location>
</feature>
<evidence type="ECO:0000256" key="3">
    <source>
        <dbReference type="ARBA" id="ARBA00022777"/>
    </source>
</evidence>
<reference evidence="6" key="1">
    <citation type="submission" date="2021-01" db="EMBL/GenBank/DDBJ databases">
        <authorList>
            <consortium name="Genoscope - CEA"/>
            <person name="William W."/>
        </authorList>
    </citation>
    <scope>NUCLEOTIDE SEQUENCE</scope>
</reference>
<proteinExistence type="predicted"/>
<evidence type="ECO:0000256" key="2">
    <source>
        <dbReference type="ARBA" id="ARBA00022741"/>
    </source>
</evidence>
<dbReference type="GO" id="GO:0010506">
    <property type="term" value="P:regulation of autophagy"/>
    <property type="evidence" value="ECO:0007669"/>
    <property type="project" value="InterPro"/>
</dbReference>
<dbReference type="InterPro" id="IPR000719">
    <property type="entry name" value="Prot_kinase_dom"/>
</dbReference>
<protein>
    <recommendedName>
        <fullName evidence="5">Protein kinase domain-containing protein</fullName>
    </recommendedName>
</protein>
<dbReference type="InterPro" id="IPR008271">
    <property type="entry name" value="Ser/Thr_kinase_AS"/>
</dbReference>
<sequence>MEKPNSIKNSQENKLSYQSKYEIPSQKYIIGSGQFGQVKHAIVKKTKETICVKILKKGNSSGTYFNSVVSEKDINNCLHMINQKHQNLVQIFDVYNEQQEDCSYIFMELCQGNLQQFQENENQFFSQFNEISELIRQIVSGYLELRKRNIIHRDIKEDNILYLKTNQNKIVYKISDYGLSKLVDGQNIQYFTKKVGSPYYMAPEVFNNEEYNDKCDVYSFATIIKNLVFGQTQERVKFDKNVNQKFSEIMKKQIQEKKVDPRIIYLLDHMIVDDPLQRFDWSDLSILFQYDLKSVSNHHSIPLATNLKTQQDVYMLILFNKLLSENQKEQLKNKSKINGQGRIETFQYIQPDTSSFSFIILDLEYSKNIIEQMFQQCNQLNGDHESLKYVDKLLGESQITNQIKQCQKFQHPIYKQQSFNFTRLQTNQANHSFDSAQFQQTPNKCQSGQGQTNNNNCLYFPNKTSPVPNLQSSQFTQTTTLQAPILQYKAQIQITDQSILKQNNNTEQQKNFQTRPQKNISFIQQQPGSQFGNPSFNSKQIDLQKKESQPQSFINSEVQRFQTMRFQQQQIDAQIPTYQLTQNVFQTKPKFIQQNTNLNPNNNQK</sequence>
<gene>
    <name evidence="6" type="ORF">PSON_ATCC_30995.1.T0350137</name>
</gene>
<evidence type="ECO:0000259" key="5">
    <source>
        <dbReference type="PROSITE" id="PS50011"/>
    </source>
</evidence>
<keyword evidence="4" id="KW-0067">ATP-binding</keyword>
<dbReference type="PROSITE" id="PS50011">
    <property type="entry name" value="PROTEIN_KINASE_DOM"/>
    <property type="match status" value="1"/>
</dbReference>